<dbReference type="PANTHER" id="PTHR11614">
    <property type="entry name" value="PHOSPHOLIPASE-RELATED"/>
    <property type="match status" value="1"/>
</dbReference>
<feature type="domain" description="Serine aminopeptidase S33" evidence="1">
    <location>
        <begin position="27"/>
        <end position="266"/>
    </location>
</feature>
<dbReference type="STRING" id="101127.A0A1X2G406"/>
<dbReference type="InterPro" id="IPR051044">
    <property type="entry name" value="MAG_DAG_Lipase"/>
</dbReference>
<comment type="caution">
    <text evidence="2">The sequence shown here is derived from an EMBL/GenBank/DDBJ whole genome shotgun (WGS) entry which is preliminary data.</text>
</comment>
<dbReference type="InterPro" id="IPR022742">
    <property type="entry name" value="Hydrolase_4"/>
</dbReference>
<protein>
    <submittedName>
        <fullName evidence="2">Alpha/beta-hydrolase</fullName>
    </submittedName>
</protein>
<name>A0A1X2G406_9FUNG</name>
<dbReference type="EMBL" id="MCGT01000057">
    <property type="protein sequence ID" value="ORX43193.1"/>
    <property type="molecule type" value="Genomic_DNA"/>
</dbReference>
<dbReference type="SUPFAM" id="SSF53474">
    <property type="entry name" value="alpha/beta-Hydrolases"/>
    <property type="match status" value="1"/>
</dbReference>
<dbReference type="InterPro" id="IPR029058">
    <property type="entry name" value="AB_hydrolase_fold"/>
</dbReference>
<dbReference type="OrthoDB" id="10249433at2759"/>
<dbReference type="Proteomes" id="UP000242146">
    <property type="component" value="Unassembled WGS sequence"/>
</dbReference>
<dbReference type="GO" id="GO:0016787">
    <property type="term" value="F:hydrolase activity"/>
    <property type="evidence" value="ECO:0007669"/>
    <property type="project" value="UniProtKB-KW"/>
</dbReference>
<evidence type="ECO:0000313" key="3">
    <source>
        <dbReference type="Proteomes" id="UP000242146"/>
    </source>
</evidence>
<dbReference type="AlphaFoldDB" id="A0A1X2G406"/>
<evidence type="ECO:0000259" key="1">
    <source>
        <dbReference type="Pfam" id="PF12146"/>
    </source>
</evidence>
<reference evidence="2 3" key="1">
    <citation type="submission" date="2016-07" db="EMBL/GenBank/DDBJ databases">
        <title>Pervasive Adenine N6-methylation of Active Genes in Fungi.</title>
        <authorList>
            <consortium name="DOE Joint Genome Institute"/>
            <person name="Mondo S.J."/>
            <person name="Dannebaum R.O."/>
            <person name="Kuo R.C."/>
            <person name="Labutti K."/>
            <person name="Haridas S."/>
            <person name="Kuo A."/>
            <person name="Salamov A."/>
            <person name="Ahrendt S.R."/>
            <person name="Lipzen A."/>
            <person name="Sullivan W."/>
            <person name="Andreopoulos W.B."/>
            <person name="Clum A."/>
            <person name="Lindquist E."/>
            <person name="Daum C."/>
            <person name="Ramamoorthy G.K."/>
            <person name="Gryganskyi A."/>
            <person name="Culley D."/>
            <person name="Magnuson J.K."/>
            <person name="James T.Y."/>
            <person name="O'Malley M.A."/>
            <person name="Stajich J.E."/>
            <person name="Spatafora J.W."/>
            <person name="Visel A."/>
            <person name="Grigoriev I.V."/>
        </authorList>
    </citation>
    <scope>NUCLEOTIDE SEQUENCE [LARGE SCALE GENOMIC DNA]</scope>
    <source>
        <strain evidence="2 3">NRRL 3301</strain>
    </source>
</reference>
<keyword evidence="2" id="KW-0378">Hydrolase</keyword>
<proteinExistence type="predicted"/>
<dbReference type="Gene3D" id="3.40.50.1820">
    <property type="entry name" value="alpha/beta hydrolase"/>
    <property type="match status" value="1"/>
</dbReference>
<accession>A0A1X2G406</accession>
<organism evidence="2 3">
    <name type="scientific">Hesseltinella vesiculosa</name>
    <dbReference type="NCBI Taxonomy" id="101127"/>
    <lineage>
        <taxon>Eukaryota</taxon>
        <taxon>Fungi</taxon>
        <taxon>Fungi incertae sedis</taxon>
        <taxon>Mucoromycota</taxon>
        <taxon>Mucoromycotina</taxon>
        <taxon>Mucoromycetes</taxon>
        <taxon>Mucorales</taxon>
        <taxon>Cunninghamellaceae</taxon>
        <taxon>Hesseltinella</taxon>
    </lineage>
</organism>
<keyword evidence="3" id="KW-1185">Reference proteome</keyword>
<sequence>MSATVVDEWIAFSDGYQVFTKTWKVDKPVADFVIFHGFGEHCARYEELCQRLAAEGVQCHGIDERGFGETAKKHHSFGNNQGYDIALKDVNETVNRVKQDNVPLFVYGHSMGGGLLLNYLARTFDGVSKITGAIASAPLVRLQTPVPALKYYPLKMASYVLPSMTTRSPLDASFMSHDPEEVQKYISDPLVNDFISLGTARSILEEGENILQVASRVQRPILFSHGTGDMVNSYDASKLAFDKVSSSDKQFKSWKDLKHELHLERQPEREQVIQCYIDWVKAHL</sequence>
<gene>
    <name evidence="2" type="ORF">DM01DRAFT_1368991</name>
</gene>
<evidence type="ECO:0000313" key="2">
    <source>
        <dbReference type="EMBL" id="ORX43193.1"/>
    </source>
</evidence>
<dbReference type="Pfam" id="PF12146">
    <property type="entry name" value="Hydrolase_4"/>
    <property type="match status" value="1"/>
</dbReference>